<dbReference type="SUPFAM" id="SSF53850">
    <property type="entry name" value="Periplasmic binding protein-like II"/>
    <property type="match status" value="1"/>
</dbReference>
<evidence type="ECO:0000313" key="6">
    <source>
        <dbReference type="Proteomes" id="UP000287996"/>
    </source>
</evidence>
<dbReference type="Gene3D" id="3.40.190.10">
    <property type="entry name" value="Periplasmic binding protein-like II"/>
    <property type="match status" value="2"/>
</dbReference>
<keyword evidence="2 3" id="KW-0732">Signal</keyword>
<evidence type="ECO:0000256" key="1">
    <source>
        <dbReference type="ARBA" id="ARBA00010333"/>
    </source>
</evidence>
<feature type="domain" description="Solute-binding protein family 3/N-terminal" evidence="4">
    <location>
        <begin position="28"/>
        <end position="251"/>
    </location>
</feature>
<comment type="similarity">
    <text evidence="1">Belongs to the bacterial solute-binding protein 3 family.</text>
</comment>
<dbReference type="PANTHER" id="PTHR35936:SF25">
    <property type="entry name" value="ABC TRANSPORTER SUBSTRATE-BINDING PROTEIN"/>
    <property type="match status" value="1"/>
</dbReference>
<evidence type="ECO:0000259" key="4">
    <source>
        <dbReference type="Pfam" id="PF00497"/>
    </source>
</evidence>
<evidence type="ECO:0000256" key="2">
    <source>
        <dbReference type="ARBA" id="ARBA00022729"/>
    </source>
</evidence>
<reference evidence="5 6" key="1">
    <citation type="journal article" date="2011" name="Front. Microbiol.">
        <title>Genomic signatures of strain selection and enhancement in Bacillus atrophaeus var. globigii, a historical biowarfare simulant.</title>
        <authorList>
            <person name="Gibbons H.S."/>
            <person name="Broomall S.M."/>
            <person name="McNew L.A."/>
            <person name="Daligault H."/>
            <person name="Chapman C."/>
            <person name="Bruce D."/>
            <person name="Karavis M."/>
            <person name="Krepps M."/>
            <person name="McGregor P.A."/>
            <person name="Hong C."/>
            <person name="Park K.H."/>
            <person name="Akmal A."/>
            <person name="Feldman A."/>
            <person name="Lin J.S."/>
            <person name="Chang W.E."/>
            <person name="Higgs B.W."/>
            <person name="Demirev P."/>
            <person name="Lindquist J."/>
            <person name="Liem A."/>
            <person name="Fochler E."/>
            <person name="Read T.D."/>
            <person name="Tapia R."/>
            <person name="Johnson S."/>
            <person name="Bishop-Lilly K.A."/>
            <person name="Detter C."/>
            <person name="Han C."/>
            <person name="Sozhamannan S."/>
            <person name="Rosenzweig C.N."/>
            <person name="Skowronski E.W."/>
        </authorList>
    </citation>
    <scope>NUCLEOTIDE SEQUENCE [LARGE SCALE GENOMIC DNA]</scope>
    <source>
        <strain evidence="5 6">CC-PW-9</strain>
    </source>
</reference>
<sequence length="279" mass="31395">MRSMCLVMSVVAGLFFCPSAKADTLTMVADEWCPYNCKPNTQYPGFLVEVAQCALQPFGHRINYRIQPWQRAIASVHQNNAEGLLGVGQYEARPILLPKTPLLHAIHQTYTTTDSNWRYQRPESLANMRLGIIAGYSYGNFLADVVDNERVRTLSVTRVYGQQPLLQLLNLLAADRIDVFVEEQRVLNYQMQQWRGHEISLRAAGTVDREPIYIGFSPTNPNAKRYIQQLEKGIQRLKADGTYTSLQSKYGMLKGVSTIHADAPLLCQADGRSTANTVL</sequence>
<proteinExistence type="inferred from homology"/>
<dbReference type="AlphaFoldDB" id="A0A432ZLR8"/>
<dbReference type="EMBL" id="PIQH01000009">
    <property type="protein sequence ID" value="RUO78844.1"/>
    <property type="molecule type" value="Genomic_DNA"/>
</dbReference>
<evidence type="ECO:0000256" key="3">
    <source>
        <dbReference type="SAM" id="SignalP"/>
    </source>
</evidence>
<dbReference type="InterPro" id="IPR001638">
    <property type="entry name" value="Solute-binding_3/MltF_N"/>
</dbReference>
<dbReference type="PANTHER" id="PTHR35936">
    <property type="entry name" value="MEMBRANE-BOUND LYTIC MUREIN TRANSGLYCOSYLASE F"/>
    <property type="match status" value="1"/>
</dbReference>
<accession>A0A432ZLR8</accession>
<keyword evidence="6" id="KW-1185">Reference proteome</keyword>
<organism evidence="5 6">
    <name type="scientific">Idiomarina tyrosinivorans</name>
    <dbReference type="NCBI Taxonomy" id="1445662"/>
    <lineage>
        <taxon>Bacteria</taxon>
        <taxon>Pseudomonadati</taxon>
        <taxon>Pseudomonadota</taxon>
        <taxon>Gammaproteobacteria</taxon>
        <taxon>Alteromonadales</taxon>
        <taxon>Idiomarinaceae</taxon>
        <taxon>Idiomarina</taxon>
    </lineage>
</organism>
<dbReference type="Pfam" id="PF00497">
    <property type="entry name" value="SBP_bac_3"/>
    <property type="match status" value="1"/>
</dbReference>
<evidence type="ECO:0000313" key="5">
    <source>
        <dbReference type="EMBL" id="RUO78844.1"/>
    </source>
</evidence>
<dbReference type="Proteomes" id="UP000287996">
    <property type="component" value="Unassembled WGS sequence"/>
</dbReference>
<protein>
    <recommendedName>
        <fullName evidence="4">Solute-binding protein family 3/N-terminal domain-containing protein</fullName>
    </recommendedName>
</protein>
<name>A0A432ZLR8_9GAMM</name>
<comment type="caution">
    <text evidence="5">The sequence shown here is derived from an EMBL/GenBank/DDBJ whole genome shotgun (WGS) entry which is preliminary data.</text>
</comment>
<gene>
    <name evidence="5" type="ORF">CWI84_09815</name>
</gene>
<feature type="signal peptide" evidence="3">
    <location>
        <begin position="1"/>
        <end position="22"/>
    </location>
</feature>
<feature type="chain" id="PRO_5019018127" description="Solute-binding protein family 3/N-terminal domain-containing protein" evidence="3">
    <location>
        <begin position="23"/>
        <end position="279"/>
    </location>
</feature>